<protein>
    <submittedName>
        <fullName evidence="4">Monovalent cation/H(+) antiporter subunit G</fullName>
    </submittedName>
</protein>
<keyword evidence="3" id="KW-0812">Transmembrane</keyword>
<dbReference type="InterPro" id="IPR005133">
    <property type="entry name" value="PhaG_MnhG_YufB"/>
</dbReference>
<feature type="transmembrane region" description="Helical" evidence="3">
    <location>
        <begin position="40"/>
        <end position="62"/>
    </location>
</feature>
<feature type="transmembrane region" description="Helical" evidence="3">
    <location>
        <begin position="68"/>
        <end position="87"/>
    </location>
</feature>
<dbReference type="PANTHER" id="PTHR34703:SF1">
    <property type="entry name" value="ANTIPORTER SUBUNIT MNHG2-RELATED"/>
    <property type="match status" value="1"/>
</dbReference>
<gene>
    <name evidence="4" type="ORF">WIS52_24405</name>
</gene>
<evidence type="ECO:0000256" key="3">
    <source>
        <dbReference type="SAM" id="Phobius"/>
    </source>
</evidence>
<sequence length="121" mass="11861">MTGFLTVLGQVLAVAGAGVLLLAAIGLLRFADFYMRASAVATATGVGISLIIIGSVLVAPGVADAVKAAVAVVLQLVTSAAGGIMLARCALLSGHRFSPDTDSAALRSVTGPRGPAQGDDG</sequence>
<evidence type="ECO:0000256" key="1">
    <source>
        <dbReference type="ARBA" id="ARBA00008404"/>
    </source>
</evidence>
<proteinExistence type="inferred from homology"/>
<name>A0ABV1KHG6_9PSEU</name>
<reference evidence="4 5" key="1">
    <citation type="submission" date="2024-03" db="EMBL/GenBank/DDBJ databases">
        <title>Draft genome sequence of Pseudonocardia nematodicida JCM 31783.</title>
        <authorList>
            <person name="Butdee W."/>
            <person name="Duangmal K."/>
        </authorList>
    </citation>
    <scope>NUCLEOTIDE SEQUENCE [LARGE SCALE GENOMIC DNA]</scope>
    <source>
        <strain evidence="4 5">JCM 31783</strain>
    </source>
</reference>
<dbReference type="Pfam" id="PF03334">
    <property type="entry name" value="PhaG_MnhG_YufB"/>
    <property type="match status" value="1"/>
</dbReference>
<feature type="region of interest" description="Disordered" evidence="2">
    <location>
        <begin position="98"/>
        <end position="121"/>
    </location>
</feature>
<keyword evidence="3" id="KW-0472">Membrane</keyword>
<dbReference type="PANTHER" id="PTHR34703">
    <property type="entry name" value="ANTIPORTER SUBUNIT MNHG2-RELATED"/>
    <property type="match status" value="1"/>
</dbReference>
<evidence type="ECO:0000256" key="2">
    <source>
        <dbReference type="SAM" id="MobiDB-lite"/>
    </source>
</evidence>
<evidence type="ECO:0000313" key="5">
    <source>
        <dbReference type="Proteomes" id="UP001494902"/>
    </source>
</evidence>
<dbReference type="Proteomes" id="UP001494902">
    <property type="component" value="Unassembled WGS sequence"/>
</dbReference>
<keyword evidence="3" id="KW-1133">Transmembrane helix</keyword>
<keyword evidence="5" id="KW-1185">Reference proteome</keyword>
<organism evidence="4 5">
    <name type="scientific">Pseudonocardia nematodicida</name>
    <dbReference type="NCBI Taxonomy" id="1206997"/>
    <lineage>
        <taxon>Bacteria</taxon>
        <taxon>Bacillati</taxon>
        <taxon>Actinomycetota</taxon>
        <taxon>Actinomycetes</taxon>
        <taxon>Pseudonocardiales</taxon>
        <taxon>Pseudonocardiaceae</taxon>
        <taxon>Pseudonocardia</taxon>
    </lineage>
</organism>
<comment type="caution">
    <text evidence="4">The sequence shown here is derived from an EMBL/GenBank/DDBJ whole genome shotgun (WGS) entry which is preliminary data.</text>
</comment>
<dbReference type="EMBL" id="JBEDNQ010000011">
    <property type="protein sequence ID" value="MEQ3553626.1"/>
    <property type="molecule type" value="Genomic_DNA"/>
</dbReference>
<comment type="similarity">
    <text evidence="1">Belongs to the CPA3 antiporters (TC 2.A.63) subunit G family.</text>
</comment>
<feature type="transmembrane region" description="Helical" evidence="3">
    <location>
        <begin position="6"/>
        <end position="28"/>
    </location>
</feature>
<evidence type="ECO:0000313" key="4">
    <source>
        <dbReference type="EMBL" id="MEQ3553626.1"/>
    </source>
</evidence>
<dbReference type="RefSeq" id="WP_349300692.1">
    <property type="nucleotide sequence ID" value="NZ_JBEDNQ010000011.1"/>
</dbReference>
<accession>A0ABV1KHG6</accession>